<reference evidence="7" key="1">
    <citation type="submission" date="2021-02" db="EMBL/GenBank/DDBJ databases">
        <authorList>
            <person name="Nowell W R."/>
        </authorList>
    </citation>
    <scope>NUCLEOTIDE SEQUENCE</scope>
</reference>
<dbReference type="InterPro" id="IPR004014">
    <property type="entry name" value="ATPase_P-typ_cation-transptr_N"/>
</dbReference>
<feature type="compositionally biased region" description="Low complexity" evidence="3">
    <location>
        <begin position="259"/>
        <end position="268"/>
    </location>
</feature>
<dbReference type="Pfam" id="PF00122">
    <property type="entry name" value="E1-E2_ATPase"/>
    <property type="match status" value="1"/>
</dbReference>
<dbReference type="PANTHER" id="PTHR24093">
    <property type="entry name" value="CATION TRANSPORTING ATPASE"/>
    <property type="match status" value="1"/>
</dbReference>
<dbReference type="SUPFAM" id="SSF81665">
    <property type="entry name" value="Calcium ATPase, transmembrane domain M"/>
    <property type="match status" value="1"/>
</dbReference>
<dbReference type="GO" id="GO:0005388">
    <property type="term" value="F:P-type calcium transporter activity"/>
    <property type="evidence" value="ECO:0007669"/>
    <property type="project" value="TreeGrafter"/>
</dbReference>
<dbReference type="FunFam" id="2.70.150.10:FF:000001">
    <property type="entry name" value="Calcium-transporting ATPase"/>
    <property type="match status" value="1"/>
</dbReference>
<dbReference type="Gene3D" id="2.70.150.10">
    <property type="entry name" value="Calcium-transporting ATPase, cytoplasmic transduction domain A"/>
    <property type="match status" value="1"/>
</dbReference>
<feature type="transmembrane region" description="Helical" evidence="4">
    <location>
        <begin position="106"/>
        <end position="123"/>
    </location>
</feature>
<keyword evidence="2" id="KW-0460">Magnesium</keyword>
<feature type="domain" description="Cation-transporting P-type ATPase N-terminal" evidence="6">
    <location>
        <begin position="49"/>
        <end position="104"/>
    </location>
</feature>
<evidence type="ECO:0000313" key="8">
    <source>
        <dbReference type="Proteomes" id="UP000663874"/>
    </source>
</evidence>
<dbReference type="PANTHER" id="PTHR24093:SF369">
    <property type="entry name" value="CALCIUM-TRANSPORTING ATPASE"/>
    <property type="match status" value="1"/>
</dbReference>
<dbReference type="GO" id="GO:0012505">
    <property type="term" value="C:endomembrane system"/>
    <property type="evidence" value="ECO:0007669"/>
    <property type="project" value="UniProtKB-SubCell"/>
</dbReference>
<gene>
    <name evidence="7" type="ORF">FNK824_LOCUS34055</name>
</gene>
<dbReference type="EMBL" id="CAJOBE010013007">
    <property type="protein sequence ID" value="CAF4158345.1"/>
    <property type="molecule type" value="Genomic_DNA"/>
</dbReference>
<dbReference type="Pfam" id="PF00690">
    <property type="entry name" value="Cation_ATPase_N"/>
    <property type="match status" value="1"/>
</dbReference>
<keyword evidence="4" id="KW-0812">Transmembrane</keyword>
<organism evidence="7 8">
    <name type="scientific">Rotaria sordida</name>
    <dbReference type="NCBI Taxonomy" id="392033"/>
    <lineage>
        <taxon>Eukaryota</taxon>
        <taxon>Metazoa</taxon>
        <taxon>Spiralia</taxon>
        <taxon>Gnathifera</taxon>
        <taxon>Rotifera</taxon>
        <taxon>Eurotatoria</taxon>
        <taxon>Bdelloidea</taxon>
        <taxon>Philodinida</taxon>
        <taxon>Philodinidae</taxon>
        <taxon>Rotaria</taxon>
    </lineage>
</organism>
<dbReference type="Proteomes" id="UP000663874">
    <property type="component" value="Unassembled WGS sequence"/>
</dbReference>
<comment type="caution">
    <text evidence="7">The sequence shown here is derived from an EMBL/GenBank/DDBJ whole genome shotgun (WGS) entry which is preliminary data.</text>
</comment>
<evidence type="ECO:0000259" key="5">
    <source>
        <dbReference type="Pfam" id="PF00122"/>
    </source>
</evidence>
<sequence>MATKKKSTDDHNDSSEDARHAFGISIQELETLMRTRGHEGVKELNETYGGLNGIGRKLKTNLINGLSGDNSDLSARIAAFGRDKIPPKPSRTILRLVLDALLDVRFVRPIIFAGILFALSFYYPSGDTFEPEGKPKRQFRELQSIIELDQKFNVIRESQVHQIPIKDIVVGDICQIKYGDLLPVDGVVVQSNDLKVDESSLTGEIDLIKKDESEDPFLLSGTHIMEGNGKMLVLAVGEHSQMGIIKKLLGAPKEENNDNNKQNTTTDADVGKRQVKLESTTADAAVNNQDTTKLQEIIPDNTNQANNDDDPDRFKFEERPSLQAKLTELANQITYAGKN</sequence>
<evidence type="ECO:0000313" key="7">
    <source>
        <dbReference type="EMBL" id="CAF4158345.1"/>
    </source>
</evidence>
<feature type="domain" description="P-type ATPase A" evidence="5">
    <location>
        <begin position="150"/>
        <end position="249"/>
    </location>
</feature>
<name>A0A819YEJ6_9BILA</name>
<dbReference type="InterPro" id="IPR059000">
    <property type="entry name" value="ATPase_P-type_domA"/>
</dbReference>
<dbReference type="GO" id="GO:0005886">
    <property type="term" value="C:plasma membrane"/>
    <property type="evidence" value="ECO:0007669"/>
    <property type="project" value="TreeGrafter"/>
</dbReference>
<comment type="subcellular location">
    <subcellularLocation>
        <location evidence="1">Endomembrane system</location>
        <topology evidence="1">Multi-pass membrane protein</topology>
    </subcellularLocation>
</comment>
<evidence type="ECO:0000259" key="6">
    <source>
        <dbReference type="Pfam" id="PF00690"/>
    </source>
</evidence>
<keyword evidence="4" id="KW-0472">Membrane</keyword>
<evidence type="ECO:0000256" key="4">
    <source>
        <dbReference type="SAM" id="Phobius"/>
    </source>
</evidence>
<feature type="region of interest" description="Disordered" evidence="3">
    <location>
        <begin position="250"/>
        <end position="272"/>
    </location>
</feature>
<dbReference type="AlphaFoldDB" id="A0A819YEJ6"/>
<evidence type="ECO:0000256" key="2">
    <source>
        <dbReference type="ARBA" id="ARBA00022842"/>
    </source>
</evidence>
<proteinExistence type="predicted"/>
<protein>
    <submittedName>
        <fullName evidence="7">Uncharacterized protein</fullName>
    </submittedName>
</protein>
<dbReference type="SUPFAM" id="SSF81653">
    <property type="entry name" value="Calcium ATPase, transduction domain A"/>
    <property type="match status" value="1"/>
</dbReference>
<keyword evidence="4" id="KW-1133">Transmembrane helix</keyword>
<dbReference type="GO" id="GO:0051480">
    <property type="term" value="P:regulation of cytosolic calcium ion concentration"/>
    <property type="evidence" value="ECO:0007669"/>
    <property type="project" value="TreeGrafter"/>
</dbReference>
<dbReference type="InterPro" id="IPR008250">
    <property type="entry name" value="ATPase_P-typ_transduc_dom_A_sf"/>
</dbReference>
<evidence type="ECO:0000256" key="3">
    <source>
        <dbReference type="SAM" id="MobiDB-lite"/>
    </source>
</evidence>
<evidence type="ECO:0000256" key="1">
    <source>
        <dbReference type="ARBA" id="ARBA00004127"/>
    </source>
</evidence>
<accession>A0A819YEJ6</accession>
<dbReference type="InterPro" id="IPR023298">
    <property type="entry name" value="ATPase_P-typ_TM_dom_sf"/>
</dbReference>